<evidence type="ECO:0008006" key="3">
    <source>
        <dbReference type="Google" id="ProtNLM"/>
    </source>
</evidence>
<protein>
    <recommendedName>
        <fullName evidence="3">Transposase</fullName>
    </recommendedName>
</protein>
<evidence type="ECO:0000313" key="2">
    <source>
        <dbReference type="Proteomes" id="UP001162030"/>
    </source>
</evidence>
<proteinExistence type="predicted"/>
<dbReference type="EMBL" id="OX458333">
    <property type="protein sequence ID" value="CAI8863020.1"/>
    <property type="molecule type" value="Genomic_DNA"/>
</dbReference>
<organism evidence="1 2">
    <name type="scientific">Methylocaldum szegediense</name>
    <dbReference type="NCBI Taxonomy" id="73780"/>
    <lineage>
        <taxon>Bacteria</taxon>
        <taxon>Pseudomonadati</taxon>
        <taxon>Pseudomonadota</taxon>
        <taxon>Gammaproteobacteria</taxon>
        <taxon>Methylococcales</taxon>
        <taxon>Methylococcaceae</taxon>
        <taxon>Methylocaldum</taxon>
    </lineage>
</organism>
<name>A0ABN8X434_9GAMM</name>
<gene>
    <name evidence="1" type="ORF">MSZNOR_2730</name>
</gene>
<evidence type="ECO:0000313" key="1">
    <source>
        <dbReference type="EMBL" id="CAI8863020.1"/>
    </source>
</evidence>
<dbReference type="Proteomes" id="UP001162030">
    <property type="component" value="Chromosome"/>
</dbReference>
<sequence>MTVCAHKGIKAQRGGEALHVGQISLGHTLRTVTVARQAFYETLNQPSEWTLRKVSERRAQPDGLEEAGRW</sequence>
<reference evidence="1 2" key="1">
    <citation type="submission" date="2023-03" db="EMBL/GenBank/DDBJ databases">
        <authorList>
            <person name="Pearce D."/>
        </authorList>
    </citation>
    <scope>NUCLEOTIDE SEQUENCE [LARGE SCALE GENOMIC DNA]</scope>
    <source>
        <strain evidence="1">Msz</strain>
    </source>
</reference>
<accession>A0ABN8X434</accession>
<keyword evidence="2" id="KW-1185">Reference proteome</keyword>